<dbReference type="InterPro" id="IPR045865">
    <property type="entry name" value="ACT-like_dom_sf"/>
</dbReference>
<feature type="non-terminal residue" evidence="3">
    <location>
        <position position="416"/>
    </location>
</feature>
<dbReference type="InParanoid" id="A3GF03"/>
<dbReference type="InterPro" id="IPR051719">
    <property type="entry name" value="CASTOR_mTORC1"/>
</dbReference>
<dbReference type="PANTHER" id="PTHR31131:SF6">
    <property type="entry name" value="CASTOR ACT DOMAIN-CONTAINING PROTEIN"/>
    <property type="match status" value="1"/>
</dbReference>
<dbReference type="OrthoDB" id="58529at2759"/>
<dbReference type="eggNOG" id="ENOG502RXBJ">
    <property type="taxonomic scope" value="Eukaryota"/>
</dbReference>
<evidence type="ECO:0000259" key="2">
    <source>
        <dbReference type="Pfam" id="PF13840"/>
    </source>
</evidence>
<dbReference type="OMA" id="CPRQLAN"/>
<dbReference type="STRING" id="322104.A3GF03"/>
<dbReference type="EMBL" id="AAVQ01000001">
    <property type="protein sequence ID" value="EAZ63672.2"/>
    <property type="molecule type" value="Genomic_DNA"/>
</dbReference>
<feature type="compositionally biased region" description="Acidic residues" evidence="1">
    <location>
        <begin position="49"/>
        <end position="62"/>
    </location>
</feature>
<dbReference type="GO" id="GO:0006520">
    <property type="term" value="P:amino acid metabolic process"/>
    <property type="evidence" value="ECO:0007669"/>
    <property type="project" value="UniProtKB-ARBA"/>
</dbReference>
<evidence type="ECO:0000313" key="4">
    <source>
        <dbReference type="Proteomes" id="UP000002258"/>
    </source>
</evidence>
<dbReference type="GO" id="GO:0046394">
    <property type="term" value="P:carboxylic acid biosynthetic process"/>
    <property type="evidence" value="ECO:0007669"/>
    <property type="project" value="UniProtKB-ARBA"/>
</dbReference>
<organism evidence="3 4">
    <name type="scientific">Scheffersomyces stipitis (strain ATCC 58785 / CBS 6054 / NBRC 10063 / NRRL Y-11545)</name>
    <name type="common">Yeast</name>
    <name type="synonym">Pichia stipitis</name>
    <dbReference type="NCBI Taxonomy" id="322104"/>
    <lineage>
        <taxon>Eukaryota</taxon>
        <taxon>Fungi</taxon>
        <taxon>Dikarya</taxon>
        <taxon>Ascomycota</taxon>
        <taxon>Saccharomycotina</taxon>
        <taxon>Pichiomycetes</taxon>
        <taxon>Debaryomycetaceae</taxon>
        <taxon>Scheffersomyces</taxon>
    </lineage>
</organism>
<dbReference type="Pfam" id="PF13840">
    <property type="entry name" value="ACT_7"/>
    <property type="match status" value="2"/>
</dbReference>
<feature type="domain" description="CASTOR ACT" evidence="2">
    <location>
        <begin position="158"/>
        <end position="219"/>
    </location>
</feature>
<evidence type="ECO:0000256" key="1">
    <source>
        <dbReference type="SAM" id="MobiDB-lite"/>
    </source>
</evidence>
<dbReference type="Gene3D" id="3.30.2130.10">
    <property type="entry name" value="VC0802-like"/>
    <property type="match status" value="1"/>
</dbReference>
<dbReference type="SUPFAM" id="SSF55021">
    <property type="entry name" value="ACT-like"/>
    <property type="match status" value="1"/>
</dbReference>
<feature type="region of interest" description="Disordered" evidence="1">
    <location>
        <begin position="49"/>
        <end position="104"/>
    </location>
</feature>
<dbReference type="GeneID" id="4850852"/>
<accession>A3GF03</accession>
<protein>
    <recommendedName>
        <fullName evidence="2">CASTOR ACT domain-containing protein</fullName>
    </recommendedName>
</protein>
<dbReference type="PANTHER" id="PTHR31131">
    <property type="entry name" value="CHROMOSOME 1, WHOLE GENOME SHOTGUN SEQUENCE"/>
    <property type="match status" value="1"/>
</dbReference>
<dbReference type="AlphaFoldDB" id="A3GF03"/>
<dbReference type="Proteomes" id="UP000002258">
    <property type="component" value="Chromosome 1"/>
</dbReference>
<reference evidence="3 4" key="1">
    <citation type="journal article" date="2007" name="Nat. Biotechnol.">
        <title>Genome sequence of the lignocellulose-bioconverting and xylose-fermenting yeast Pichia stipitis.</title>
        <authorList>
            <person name="Jeffries T.W."/>
            <person name="Grigoriev I.V."/>
            <person name="Grimwood J."/>
            <person name="Laplaza J.M."/>
            <person name="Aerts A."/>
            <person name="Salamov A."/>
            <person name="Schmutz J."/>
            <person name="Lindquist E."/>
            <person name="Dehal P."/>
            <person name="Shapiro H."/>
            <person name="Jin Y.S."/>
            <person name="Passoth V."/>
            <person name="Richardson P.M."/>
        </authorList>
    </citation>
    <scope>NUCLEOTIDE SEQUENCE [LARGE SCALE GENOMIC DNA]</scope>
    <source>
        <strain evidence="4">ATCC 58785 / CBS 6054 / NBRC 10063 / NRRL Y-11545</strain>
    </source>
</reference>
<dbReference type="KEGG" id="pic:PICST_5140"/>
<dbReference type="InterPro" id="IPR027795">
    <property type="entry name" value="CASTOR_ACT_dom"/>
</dbReference>
<name>A3GF03_PICST</name>
<evidence type="ECO:0000313" key="3">
    <source>
        <dbReference type="EMBL" id="EAZ63672.2"/>
    </source>
</evidence>
<dbReference type="HOGENOM" id="CLU_052715_0_0_1"/>
<feature type="compositionally biased region" description="Low complexity" evidence="1">
    <location>
        <begin position="85"/>
        <end position="100"/>
    </location>
</feature>
<gene>
    <name evidence="3" type="ORF">PICST_5140</name>
</gene>
<comment type="caution">
    <text evidence="3">The sequence shown here is derived from an EMBL/GenBank/DDBJ whole genome shotgun (WGS) entry which is preliminary data.</text>
</comment>
<feature type="domain" description="CASTOR ACT" evidence="2">
    <location>
        <begin position="345"/>
        <end position="414"/>
    </location>
</feature>
<dbReference type="RefSeq" id="XP_001387695.2">
    <property type="nucleotide sequence ID" value="XM_001387658.1"/>
</dbReference>
<sequence length="416" mass="46739">MNTQVHLNPTELSIISIPRDRYWIFTSSILQLLYNEVVKYLPNYNVDDYSDSEEEYDEDNDENSNSHHQDENPGSGGGGHRRSVDNSSKMKSNNSSDSLNRNYESDQDSLSEFDNYFFHIALTPLECTVIVSTSLLTTLFKDPIEICRRLDLKEVQVISESFLSLQVDSDGSFDNSLRILELTKPLSENNISLFFLSSHFSDIVLFPASLKEKVISILTKKNFEFSDISNSYIMSNTESNEDHDMHSDEDIASKILEEKTFKLFSDANIKPAINTNEKLLLTGARAGEVHDTILNCATVLARPEIIPPYFAITRTSINEVSLILPKSSKKRAHLGFDSKSIIGSTQDIIIPISIDFSNLPLDSTGIVAGVASKLINGIKKYNNTLFEMNYFSMARSGIIMIPQENVETVSDILNNI</sequence>
<keyword evidence="4" id="KW-1185">Reference proteome</keyword>
<proteinExistence type="predicted"/>